<reference evidence="6" key="5">
    <citation type="submission" date="2018-04" db="UniProtKB">
        <authorList>
            <consortium name="EnsemblFungi"/>
        </authorList>
    </citation>
    <scope>IDENTIFICATION</scope>
    <source>
        <strain evidence="6">R3-111a-1</strain>
    </source>
</reference>
<feature type="region of interest" description="Disordered" evidence="3">
    <location>
        <begin position="1276"/>
        <end position="1318"/>
    </location>
</feature>
<dbReference type="SUPFAM" id="SSF64268">
    <property type="entry name" value="PX domain"/>
    <property type="match status" value="1"/>
</dbReference>
<dbReference type="Pfam" id="PF02204">
    <property type="entry name" value="VPS9"/>
    <property type="match status" value="1"/>
</dbReference>
<evidence type="ECO:0000313" key="6">
    <source>
        <dbReference type="EnsemblFungi" id="EJT73468"/>
    </source>
</evidence>
<dbReference type="GO" id="GO:0005085">
    <property type="term" value="F:guanyl-nucleotide exchange factor activity"/>
    <property type="evidence" value="ECO:0007669"/>
    <property type="project" value="TreeGrafter"/>
</dbReference>
<feature type="domain" description="VPS9" evidence="4">
    <location>
        <begin position="348"/>
        <end position="509"/>
    </location>
</feature>
<dbReference type="GO" id="GO:0045022">
    <property type="term" value="P:early endosome to late endosome transport"/>
    <property type="evidence" value="ECO:0007669"/>
    <property type="project" value="TreeGrafter"/>
</dbReference>
<dbReference type="GO" id="GO:0005770">
    <property type="term" value="C:late endosome"/>
    <property type="evidence" value="ECO:0007669"/>
    <property type="project" value="TreeGrafter"/>
</dbReference>
<dbReference type="SUPFAM" id="SSF48403">
    <property type="entry name" value="Ankyrin repeat"/>
    <property type="match status" value="1"/>
</dbReference>
<sequence>MQPLNPFLGAFFKSSLPAQCSPATHHVLLVPATDVLLTSRDAESGGSLAESVASEEFLASHVLRIPPLAIGKEGAQAQNLCEMRGKAKQYNTVNNRSIVVKDNLVYSNKGFKNLAHATLLGDAIWYSDTLEPRPWLVYYISQPLVGFWEEVKIVPAIVPGRPQIAVLPEPAASPSSSNARNGPAAPRKKDIKSFHDLLSHFPIIARQMQPGLEKLLREFTTAFERPLPPPPSSPYIPDPEPDGPITTAIKRARSNSTSASKSPVIDESSAIPNPEDIFSDDDEDVMRTSLETAVTAAIDLFQSVDKQQLSLLGATTDLTGPVAERLIERYVAEHVHHVLFVRLVALKQREDLELDAKIRQMGCIDMSQLGLPIEGGSRGRRELTARLGQAVEEFRKIVDAPCPQDMMEVLLSTLKTVTYVTDSPPQAVSHSAGSAPPEKPILTINADTLVSLLLFVIIRSRVHQLQARLSYIRHFIFIDDVENGEMGYALSTLEAVLVYLDRDSGALRRSSRRNQSLWDAAAKGDVRELGRLMEPGAYASYSEEVVESPPSSRRASSSDFSMSNGVHSRQSCDILSMSEKFSLGSSLAHVFPFRANGVDGTGNSSLLPVKRVKKVAMDMRSMSSGSEFSFHSRATSVGTLGSVFEADTSMETLSQTHNPRGESVLMIAVQNQRHDTLEYLFSLPGLYTAQFVLDDRNNEGTTLLSAAVQLGHAELVRVIIGFLESAGIDQRGLTEYFAVQDIWGRSVGHYLFHAPFLIDDFGALVPWRQRDKNGQTPLFALCRSYDHAMYLQMVGGAIDAATYSQADGRPLHLDQHVDAKGNTLLHIVNNAQLALRILQSCDVDVNATNEKQFTPLMVASKYGRFEMVRAFYSDPRIDFAAKELRGLTAVELAKDDDVRNKIDDLTLFSMPAGPDMRTTAVVRAYFVEDATIRFVLKSGAPVDKHSYAVTTCRRSLADFEHLASLLAMENPASWIPSITGLRSPFQLPSKPSRAALKDLQMRMDWFLRIMLTHSTFATHEMLWEFFLVPDLQADMMDQRSILKAETRAEKVREELEPLDDVREVERFVDHALEMVRSVDYSTKSVGRRMNTVGIAATDFFTSCRIFQRALATLSFLPGSHLAAFEIYASAMAPPTISPHMSFHAAFLAVQSTIEAILAALARPHKLISQIESTRRQAERNYNSLNRSTRWPLGLLDDTRQRMNEEREEKLRQSQMEGRNLSKELKYSQQVVAGELAGWQDMHEKVGRKAIRDLARGMVVMERMRLEGIRRALRMVQESGRSSESSGWPLGPPDLSGSSAQDSPTSGEGRVMGNGVGEP</sequence>
<evidence type="ECO:0000256" key="2">
    <source>
        <dbReference type="SAM" id="Coils"/>
    </source>
</evidence>
<dbReference type="GO" id="GO:0005769">
    <property type="term" value="C:early endosome"/>
    <property type="evidence" value="ECO:0007669"/>
    <property type="project" value="TreeGrafter"/>
</dbReference>
<dbReference type="Pfam" id="PF13857">
    <property type="entry name" value="Ank_5"/>
    <property type="match status" value="1"/>
</dbReference>
<accession>J3P9Y2</accession>
<protein>
    <recommendedName>
        <fullName evidence="4">VPS9 domain-containing protein</fullName>
    </recommendedName>
</protein>
<comment type="similarity">
    <text evidence="1">Belongs to the UPF0507 family.</text>
</comment>
<feature type="coiled-coil region" evidence="2">
    <location>
        <begin position="1167"/>
        <end position="1223"/>
    </location>
</feature>
<dbReference type="OrthoDB" id="7464126at2759"/>
<dbReference type="SMART" id="SM00248">
    <property type="entry name" value="ANK"/>
    <property type="match status" value="4"/>
</dbReference>
<dbReference type="GO" id="GO:0097422">
    <property type="term" value="C:tubular endosome"/>
    <property type="evidence" value="ECO:0007669"/>
    <property type="project" value="TreeGrafter"/>
</dbReference>
<gene>
    <name evidence="6" type="primary">20350764</name>
    <name evidence="5" type="ORF">GGTG_10306</name>
</gene>
<dbReference type="EMBL" id="GL385399">
    <property type="protein sequence ID" value="EJT73468.1"/>
    <property type="molecule type" value="Genomic_DNA"/>
</dbReference>
<reference evidence="5" key="2">
    <citation type="submission" date="2010-07" db="EMBL/GenBank/DDBJ databases">
        <authorList>
            <consortium name="The Broad Institute Genome Sequencing Platform"/>
            <consortium name="Broad Institute Genome Sequencing Center for Infectious Disease"/>
            <person name="Ma L.-J."/>
            <person name="Dead R."/>
            <person name="Young S."/>
            <person name="Zeng Q."/>
            <person name="Koehrsen M."/>
            <person name="Alvarado L."/>
            <person name="Berlin A."/>
            <person name="Chapman S.B."/>
            <person name="Chen Z."/>
            <person name="Freedman E."/>
            <person name="Gellesch M."/>
            <person name="Goldberg J."/>
            <person name="Griggs A."/>
            <person name="Gujja S."/>
            <person name="Heilman E.R."/>
            <person name="Heiman D."/>
            <person name="Hepburn T."/>
            <person name="Howarth C."/>
            <person name="Jen D."/>
            <person name="Larson L."/>
            <person name="Mehta T."/>
            <person name="Neiman D."/>
            <person name="Pearson M."/>
            <person name="Roberts A."/>
            <person name="Saif S."/>
            <person name="Shea T."/>
            <person name="Shenoy N."/>
            <person name="Sisk P."/>
            <person name="Stolte C."/>
            <person name="Sykes S."/>
            <person name="Walk T."/>
            <person name="White J."/>
            <person name="Yandava C."/>
            <person name="Haas B."/>
            <person name="Nusbaum C."/>
            <person name="Birren B."/>
        </authorList>
    </citation>
    <scope>NUCLEOTIDE SEQUENCE</scope>
    <source>
        <strain evidence="5">R3-111a-1</strain>
    </source>
</reference>
<keyword evidence="7" id="KW-1185">Reference proteome</keyword>
<feature type="compositionally biased region" description="Polar residues" evidence="3">
    <location>
        <begin position="1295"/>
        <end position="1305"/>
    </location>
</feature>
<feature type="compositionally biased region" description="Low complexity" evidence="3">
    <location>
        <begin position="168"/>
        <end position="185"/>
    </location>
</feature>
<dbReference type="PROSITE" id="PS51205">
    <property type="entry name" value="VPS9"/>
    <property type="match status" value="1"/>
</dbReference>
<evidence type="ECO:0000313" key="7">
    <source>
        <dbReference type="Proteomes" id="UP000006039"/>
    </source>
</evidence>
<dbReference type="InterPro" id="IPR036770">
    <property type="entry name" value="Ankyrin_rpt-contain_sf"/>
</dbReference>
<dbReference type="SUPFAM" id="SSF109993">
    <property type="entry name" value="VPS9 domain"/>
    <property type="match status" value="1"/>
</dbReference>
<evidence type="ECO:0000259" key="4">
    <source>
        <dbReference type="PROSITE" id="PS51205"/>
    </source>
</evidence>
<dbReference type="STRING" id="644352.J3P9Y2"/>
<dbReference type="GO" id="GO:0005886">
    <property type="term" value="C:plasma membrane"/>
    <property type="evidence" value="ECO:0007669"/>
    <property type="project" value="TreeGrafter"/>
</dbReference>
<dbReference type="eggNOG" id="ENOG502R3ZQ">
    <property type="taxonomic scope" value="Eukaryota"/>
</dbReference>
<dbReference type="Proteomes" id="UP000006039">
    <property type="component" value="Unassembled WGS sequence"/>
</dbReference>
<dbReference type="PANTHER" id="PTHR24170:SF1">
    <property type="entry name" value="DOMAIN PROTEIN, PUTATIVE (AFU_ORTHOLOGUE AFUA_1G09870)-RELATED"/>
    <property type="match status" value="1"/>
</dbReference>
<reference evidence="5" key="3">
    <citation type="submission" date="2010-09" db="EMBL/GenBank/DDBJ databases">
        <title>Annotation of Gaeumannomyces graminis var. tritici R3-111a-1.</title>
        <authorList>
            <consortium name="The Broad Institute Genome Sequencing Platform"/>
            <person name="Ma L.-J."/>
            <person name="Dead R."/>
            <person name="Young S.K."/>
            <person name="Zeng Q."/>
            <person name="Gargeya S."/>
            <person name="Fitzgerald M."/>
            <person name="Haas B."/>
            <person name="Abouelleil A."/>
            <person name="Alvarado L."/>
            <person name="Arachchi H.M."/>
            <person name="Berlin A."/>
            <person name="Brown A."/>
            <person name="Chapman S.B."/>
            <person name="Chen Z."/>
            <person name="Dunbar C."/>
            <person name="Freedman E."/>
            <person name="Gearin G."/>
            <person name="Gellesch M."/>
            <person name="Goldberg J."/>
            <person name="Griggs A."/>
            <person name="Gujja S."/>
            <person name="Heiman D."/>
            <person name="Howarth C."/>
            <person name="Larson L."/>
            <person name="Lui A."/>
            <person name="MacDonald P.J.P."/>
            <person name="Mehta T."/>
            <person name="Montmayeur A."/>
            <person name="Murphy C."/>
            <person name="Neiman D."/>
            <person name="Pearson M."/>
            <person name="Priest M."/>
            <person name="Roberts A."/>
            <person name="Saif S."/>
            <person name="Shea T."/>
            <person name="Shenoy N."/>
            <person name="Sisk P."/>
            <person name="Stolte C."/>
            <person name="Sykes S."/>
            <person name="Yandava C."/>
            <person name="Wortman J."/>
            <person name="Nusbaum C."/>
            <person name="Birren B."/>
        </authorList>
    </citation>
    <scope>NUCLEOTIDE SEQUENCE</scope>
    <source>
        <strain evidence="5">R3-111a-1</strain>
    </source>
</reference>
<evidence type="ECO:0000313" key="5">
    <source>
        <dbReference type="EMBL" id="EJT73468.1"/>
    </source>
</evidence>
<proteinExistence type="inferred from homology"/>
<evidence type="ECO:0000256" key="1">
    <source>
        <dbReference type="ARBA" id="ARBA00007428"/>
    </source>
</evidence>
<dbReference type="GeneID" id="20350764"/>
<dbReference type="EnsemblFungi" id="EJT73468">
    <property type="protein sequence ID" value="EJT73468"/>
    <property type="gene ID" value="GGTG_10306"/>
</dbReference>
<dbReference type="GO" id="GO:0000149">
    <property type="term" value="F:SNARE binding"/>
    <property type="evidence" value="ECO:0007669"/>
    <property type="project" value="TreeGrafter"/>
</dbReference>
<name>J3P9Y2_GAET3</name>
<dbReference type="InterPro" id="IPR037191">
    <property type="entry name" value="VPS9_dom_sf"/>
</dbReference>
<reference evidence="7" key="1">
    <citation type="submission" date="2010-07" db="EMBL/GenBank/DDBJ databases">
        <title>The genome sequence of Gaeumannomyces graminis var. tritici strain R3-111a-1.</title>
        <authorList>
            <consortium name="The Broad Institute Genome Sequencing Platform"/>
            <person name="Ma L.-J."/>
            <person name="Dead R."/>
            <person name="Young S."/>
            <person name="Zeng Q."/>
            <person name="Koehrsen M."/>
            <person name="Alvarado L."/>
            <person name="Berlin A."/>
            <person name="Chapman S.B."/>
            <person name="Chen Z."/>
            <person name="Freedman E."/>
            <person name="Gellesch M."/>
            <person name="Goldberg J."/>
            <person name="Griggs A."/>
            <person name="Gujja S."/>
            <person name="Heilman E.R."/>
            <person name="Heiman D."/>
            <person name="Hepburn T."/>
            <person name="Howarth C."/>
            <person name="Jen D."/>
            <person name="Larson L."/>
            <person name="Mehta T."/>
            <person name="Neiman D."/>
            <person name="Pearson M."/>
            <person name="Roberts A."/>
            <person name="Saif S."/>
            <person name="Shea T."/>
            <person name="Shenoy N."/>
            <person name="Sisk P."/>
            <person name="Stolte C."/>
            <person name="Sykes S."/>
            <person name="Walk T."/>
            <person name="White J."/>
            <person name="Yandava C."/>
            <person name="Haas B."/>
            <person name="Nusbaum C."/>
            <person name="Birren B."/>
        </authorList>
    </citation>
    <scope>NUCLEOTIDE SEQUENCE [LARGE SCALE GENOMIC DNA]</scope>
    <source>
        <strain evidence="7">R3-111a-1</strain>
    </source>
</reference>
<dbReference type="HOGENOM" id="CLU_002294_0_0_1"/>
<feature type="compositionally biased region" description="Pro residues" evidence="3">
    <location>
        <begin position="226"/>
        <end position="238"/>
    </location>
</feature>
<dbReference type="VEuPathDB" id="FungiDB:GGTG_10306"/>
<organism evidence="5">
    <name type="scientific">Gaeumannomyces tritici (strain R3-111a-1)</name>
    <name type="common">Wheat and barley take-all root rot fungus</name>
    <name type="synonym">Gaeumannomyces graminis var. tritici</name>
    <dbReference type="NCBI Taxonomy" id="644352"/>
    <lineage>
        <taxon>Eukaryota</taxon>
        <taxon>Fungi</taxon>
        <taxon>Dikarya</taxon>
        <taxon>Ascomycota</taxon>
        <taxon>Pezizomycotina</taxon>
        <taxon>Sordariomycetes</taxon>
        <taxon>Sordariomycetidae</taxon>
        <taxon>Magnaporthales</taxon>
        <taxon>Magnaporthaceae</taxon>
        <taxon>Gaeumannomyces</taxon>
    </lineage>
</organism>
<reference evidence="6" key="4">
    <citation type="journal article" date="2015" name="G3 (Bethesda)">
        <title>Genome sequences of three phytopathogenic species of the Magnaporthaceae family of fungi.</title>
        <authorList>
            <person name="Okagaki L.H."/>
            <person name="Nunes C.C."/>
            <person name="Sailsbery J."/>
            <person name="Clay B."/>
            <person name="Brown D."/>
            <person name="John T."/>
            <person name="Oh Y."/>
            <person name="Young N."/>
            <person name="Fitzgerald M."/>
            <person name="Haas B.J."/>
            <person name="Zeng Q."/>
            <person name="Young S."/>
            <person name="Adiconis X."/>
            <person name="Fan L."/>
            <person name="Levin J.Z."/>
            <person name="Mitchell T.K."/>
            <person name="Okubara P.A."/>
            <person name="Farman M.L."/>
            <person name="Kohn L.M."/>
            <person name="Birren B."/>
            <person name="Ma L.-J."/>
            <person name="Dean R.A."/>
        </authorList>
    </citation>
    <scope>NUCLEOTIDE SEQUENCE</scope>
    <source>
        <strain evidence="6">R3-111a-1</strain>
    </source>
</reference>
<feature type="compositionally biased region" description="Gly residues" evidence="3">
    <location>
        <begin position="1309"/>
        <end position="1318"/>
    </location>
</feature>
<dbReference type="InterPro" id="IPR036871">
    <property type="entry name" value="PX_dom_sf"/>
</dbReference>
<dbReference type="InterPro" id="IPR002110">
    <property type="entry name" value="Ankyrin_rpt"/>
</dbReference>
<dbReference type="InterPro" id="IPR051248">
    <property type="entry name" value="UPF0507/Ank_repeat_27"/>
</dbReference>
<dbReference type="GO" id="GO:0035091">
    <property type="term" value="F:phosphatidylinositol binding"/>
    <property type="evidence" value="ECO:0007669"/>
    <property type="project" value="InterPro"/>
</dbReference>
<feature type="region of interest" description="Disordered" evidence="3">
    <location>
        <begin position="543"/>
        <end position="563"/>
    </location>
</feature>
<evidence type="ECO:0000256" key="3">
    <source>
        <dbReference type="SAM" id="MobiDB-lite"/>
    </source>
</evidence>
<dbReference type="GO" id="GO:0030133">
    <property type="term" value="C:transport vesicle"/>
    <property type="evidence" value="ECO:0007669"/>
    <property type="project" value="TreeGrafter"/>
</dbReference>
<dbReference type="Gene3D" id="1.25.40.20">
    <property type="entry name" value="Ankyrin repeat-containing domain"/>
    <property type="match status" value="1"/>
</dbReference>
<dbReference type="PANTHER" id="PTHR24170">
    <property type="entry name" value="ANKYRIN REPEAT DOMAIN-CONTAINING PROTEIN 27"/>
    <property type="match status" value="1"/>
</dbReference>
<dbReference type="Gene3D" id="1.20.1050.80">
    <property type="entry name" value="VPS9 domain"/>
    <property type="match status" value="1"/>
</dbReference>
<feature type="region of interest" description="Disordered" evidence="3">
    <location>
        <begin position="168"/>
        <end position="188"/>
    </location>
</feature>
<dbReference type="CDD" id="cd06093">
    <property type="entry name" value="PX_domain"/>
    <property type="match status" value="1"/>
</dbReference>
<feature type="region of interest" description="Disordered" evidence="3">
    <location>
        <begin position="226"/>
        <end position="279"/>
    </location>
</feature>
<keyword evidence="2" id="KW-0175">Coiled coil</keyword>
<dbReference type="InterPro" id="IPR003123">
    <property type="entry name" value="VPS9"/>
</dbReference>
<dbReference type="RefSeq" id="XP_009226442.1">
    <property type="nucleotide sequence ID" value="XM_009228178.1"/>
</dbReference>